<dbReference type="Proteomes" id="UP000268372">
    <property type="component" value="Unassembled WGS sequence"/>
</dbReference>
<dbReference type="EMBL" id="RQTJ01000007">
    <property type="protein sequence ID" value="RRA95695.1"/>
    <property type="molecule type" value="Genomic_DNA"/>
</dbReference>
<evidence type="ECO:0000256" key="2">
    <source>
        <dbReference type="ARBA" id="ARBA00022475"/>
    </source>
</evidence>
<dbReference type="OrthoDB" id="9786870at2"/>
<dbReference type="CDD" id="cd16017">
    <property type="entry name" value="LptA"/>
    <property type="match status" value="1"/>
</dbReference>
<evidence type="ECO:0000256" key="1">
    <source>
        <dbReference type="ARBA" id="ARBA00004651"/>
    </source>
</evidence>
<keyword evidence="6 7" id="KW-0472">Membrane</keyword>
<dbReference type="PANTHER" id="PTHR30443">
    <property type="entry name" value="INNER MEMBRANE PROTEIN"/>
    <property type="match status" value="1"/>
</dbReference>
<comment type="subcellular location">
    <subcellularLocation>
        <location evidence="1">Cell membrane</location>
        <topology evidence="1">Multi-pass membrane protein</topology>
    </subcellularLocation>
</comment>
<feature type="transmembrane region" description="Helical" evidence="7">
    <location>
        <begin position="117"/>
        <end position="135"/>
    </location>
</feature>
<dbReference type="Pfam" id="PF00884">
    <property type="entry name" value="Sulfatase"/>
    <property type="match status" value="1"/>
</dbReference>
<dbReference type="GO" id="GO:0009244">
    <property type="term" value="P:lipopolysaccharide core region biosynthetic process"/>
    <property type="evidence" value="ECO:0007669"/>
    <property type="project" value="TreeGrafter"/>
</dbReference>
<evidence type="ECO:0000256" key="7">
    <source>
        <dbReference type="SAM" id="Phobius"/>
    </source>
</evidence>
<evidence type="ECO:0000313" key="9">
    <source>
        <dbReference type="EMBL" id="RRA95695.1"/>
    </source>
</evidence>
<dbReference type="SUPFAM" id="SSF53649">
    <property type="entry name" value="Alkaline phosphatase-like"/>
    <property type="match status" value="1"/>
</dbReference>
<sequence length="528" mass="62233">MKDYKNCILIIIFLLLPILAISGVMFSNDFSLKIIAKELLFNSAILVFIVLIIHFINKKVLKNIVSLLLLVPFYSILFIKIFTLLSFFNFIDNAVLYTVFETNYYELTSFLNSYSKWYHVLITTLYIFCLVLLIFKANTNFKVKHTYYIEIMVLICVAISYRFYERSLSLLVINTFVEYKYFSAEISKDISKSTSKHFTNVSNNDEDALYVVIIGESTTRNNMGIYGYYRDTNPNLNKVKNELHLFQNVISPHIQTILSLDKVLSMADYQHPENNKLGTVLQLANQAGFETYWLSNQKPIGAYESMVSLYAKASKNRFYVSNIYEDANKYDEILLPKLKETINKKPSKKMIFLHLEGCHISYHKKYPESFNFFTDTPKTKFNSAKAHQTINEYDNAVRYNDFVVSEVIDLVKKANKNSYVMYFSDHGEEVFKEYDYFGHHESIGSNAMFEIPFMVWTSDKYNEKATIRFQDKLNRKYNLEDFIYSFSELSRIEFDQFQPEKSIFNINFKFKKRIILKEEDYDQRVQKK</sequence>
<dbReference type="InterPro" id="IPR058130">
    <property type="entry name" value="PEA_transf_C"/>
</dbReference>
<evidence type="ECO:0000313" key="10">
    <source>
        <dbReference type="Proteomes" id="UP000268372"/>
    </source>
</evidence>
<feature type="transmembrane region" description="Helical" evidence="7">
    <location>
        <begin position="68"/>
        <end position="91"/>
    </location>
</feature>
<keyword evidence="10" id="KW-1185">Reference proteome</keyword>
<evidence type="ECO:0000256" key="6">
    <source>
        <dbReference type="ARBA" id="ARBA00023136"/>
    </source>
</evidence>
<comment type="caution">
    <text evidence="9">The sequence shown here is derived from an EMBL/GenBank/DDBJ whole genome shotgun (WGS) entry which is preliminary data.</text>
</comment>
<evidence type="ECO:0000256" key="3">
    <source>
        <dbReference type="ARBA" id="ARBA00022679"/>
    </source>
</evidence>
<feature type="transmembrane region" description="Helical" evidence="7">
    <location>
        <begin position="147"/>
        <end position="164"/>
    </location>
</feature>
<evidence type="ECO:0000256" key="5">
    <source>
        <dbReference type="ARBA" id="ARBA00022989"/>
    </source>
</evidence>
<dbReference type="Gene3D" id="3.40.720.10">
    <property type="entry name" value="Alkaline Phosphatase, subunit A"/>
    <property type="match status" value="1"/>
</dbReference>
<keyword evidence="4 7" id="KW-0812">Transmembrane</keyword>
<dbReference type="RefSeq" id="WP_124898709.1">
    <property type="nucleotide sequence ID" value="NZ_RQTJ01000007.1"/>
</dbReference>
<evidence type="ECO:0000256" key="4">
    <source>
        <dbReference type="ARBA" id="ARBA00022692"/>
    </source>
</evidence>
<keyword evidence="5 7" id="KW-1133">Transmembrane helix</keyword>
<evidence type="ECO:0000259" key="8">
    <source>
        <dbReference type="Pfam" id="PF00884"/>
    </source>
</evidence>
<name>A0A3P1B415_9FLAO</name>
<protein>
    <recommendedName>
        <fullName evidence="8">Sulfatase N-terminal domain-containing protein</fullName>
    </recommendedName>
</protein>
<feature type="transmembrane region" description="Helical" evidence="7">
    <location>
        <begin position="39"/>
        <end position="56"/>
    </location>
</feature>
<organism evidence="9 10">
    <name type="scientific">Paenimyroides viscosum</name>
    <dbReference type="NCBI Taxonomy" id="2488729"/>
    <lineage>
        <taxon>Bacteria</taxon>
        <taxon>Pseudomonadati</taxon>
        <taxon>Bacteroidota</taxon>
        <taxon>Flavobacteriia</taxon>
        <taxon>Flavobacteriales</taxon>
        <taxon>Flavobacteriaceae</taxon>
        <taxon>Paenimyroides</taxon>
    </lineage>
</organism>
<dbReference type="InterPro" id="IPR000917">
    <property type="entry name" value="Sulfatase_N"/>
</dbReference>
<gene>
    <name evidence="9" type="ORF">EG242_04465</name>
</gene>
<feature type="domain" description="Sulfatase N-terminal" evidence="8">
    <location>
        <begin position="210"/>
        <end position="489"/>
    </location>
</feature>
<dbReference type="InterPro" id="IPR040423">
    <property type="entry name" value="PEA_transferase"/>
</dbReference>
<keyword evidence="3" id="KW-0808">Transferase</keyword>
<dbReference type="GO" id="GO:0005886">
    <property type="term" value="C:plasma membrane"/>
    <property type="evidence" value="ECO:0007669"/>
    <property type="project" value="UniProtKB-SubCell"/>
</dbReference>
<dbReference type="PANTHER" id="PTHR30443:SF2">
    <property type="entry name" value="PHOSPHOETHANOLAMINE TRANSFERASE EPTC"/>
    <property type="match status" value="1"/>
</dbReference>
<dbReference type="InterPro" id="IPR017850">
    <property type="entry name" value="Alkaline_phosphatase_core_sf"/>
</dbReference>
<dbReference type="GO" id="GO:0016776">
    <property type="term" value="F:phosphotransferase activity, phosphate group as acceptor"/>
    <property type="evidence" value="ECO:0007669"/>
    <property type="project" value="TreeGrafter"/>
</dbReference>
<reference evidence="9 10" key="1">
    <citation type="submission" date="2018-11" db="EMBL/GenBank/DDBJ databases">
        <title>Flavobacterium sp. nov., YIM 102796 draft genome.</title>
        <authorList>
            <person name="Li G."/>
            <person name="Jiang Y."/>
        </authorList>
    </citation>
    <scope>NUCLEOTIDE SEQUENCE [LARGE SCALE GENOMIC DNA]</scope>
    <source>
        <strain evidence="9 10">YIM 102796</strain>
    </source>
</reference>
<accession>A0A3P1B415</accession>
<proteinExistence type="predicted"/>
<keyword evidence="2" id="KW-1003">Cell membrane</keyword>
<dbReference type="AlphaFoldDB" id="A0A3P1B415"/>
<feature type="transmembrane region" description="Helical" evidence="7">
    <location>
        <begin position="7"/>
        <end position="27"/>
    </location>
</feature>